<dbReference type="Pfam" id="PF01535">
    <property type="entry name" value="PPR"/>
    <property type="match status" value="2"/>
</dbReference>
<sequence>MPPPTAGRLSALVRRCAAGGALSPGAQVHAQGLVGGLLPDATLDTDFVLLYSRCGALHSARQVFDGMSFPSMHAYNVLLLASPPGAAVELISRLLASGLRPDRYSIPAVLRACAELRDTLLGTVFHCFALRLGLLANVVVSGALLDMYAKTGMLADAARVFNEMPERDTVVWNCMVTGYARAGSSEETLELFRKAQIESVDMARDLRAVPNVLNVCANEGQLMKGERDPW</sequence>
<keyword evidence="2" id="KW-0809">Transit peptide</keyword>
<accession>A0A811RCW7</accession>
<dbReference type="EMBL" id="CAJGYO010000014">
    <property type="protein sequence ID" value="CAD6267810.1"/>
    <property type="molecule type" value="Genomic_DNA"/>
</dbReference>
<evidence type="ECO:0000256" key="1">
    <source>
        <dbReference type="ARBA" id="ARBA00022737"/>
    </source>
</evidence>
<feature type="repeat" description="PPR" evidence="3">
    <location>
        <begin position="168"/>
        <end position="202"/>
    </location>
</feature>
<evidence type="ECO:0000313" key="5">
    <source>
        <dbReference type="Proteomes" id="UP000604825"/>
    </source>
</evidence>
<protein>
    <recommendedName>
        <fullName evidence="6">Pentatricopeptide repeat-containing protein</fullName>
    </recommendedName>
</protein>
<dbReference type="GO" id="GO:0009451">
    <property type="term" value="P:RNA modification"/>
    <property type="evidence" value="ECO:0007669"/>
    <property type="project" value="InterPro"/>
</dbReference>
<dbReference type="InterPro" id="IPR002885">
    <property type="entry name" value="PPR_rpt"/>
</dbReference>
<dbReference type="AlphaFoldDB" id="A0A811RCW7"/>
<gene>
    <name evidence="4" type="ORF">NCGR_LOCUS51115</name>
</gene>
<evidence type="ECO:0000256" key="2">
    <source>
        <dbReference type="ARBA" id="ARBA00022946"/>
    </source>
</evidence>
<evidence type="ECO:0000256" key="3">
    <source>
        <dbReference type="PROSITE-ProRule" id="PRU00708"/>
    </source>
</evidence>
<dbReference type="Proteomes" id="UP000604825">
    <property type="component" value="Unassembled WGS sequence"/>
</dbReference>
<evidence type="ECO:0008006" key="6">
    <source>
        <dbReference type="Google" id="ProtNLM"/>
    </source>
</evidence>
<dbReference type="PANTHER" id="PTHR47926">
    <property type="entry name" value="PENTATRICOPEPTIDE REPEAT-CONTAINING PROTEIN"/>
    <property type="match status" value="1"/>
</dbReference>
<dbReference type="OrthoDB" id="775639at2759"/>
<dbReference type="GO" id="GO:0003723">
    <property type="term" value="F:RNA binding"/>
    <property type="evidence" value="ECO:0007669"/>
    <property type="project" value="InterPro"/>
</dbReference>
<organism evidence="4 5">
    <name type="scientific">Miscanthus lutarioriparius</name>
    <dbReference type="NCBI Taxonomy" id="422564"/>
    <lineage>
        <taxon>Eukaryota</taxon>
        <taxon>Viridiplantae</taxon>
        <taxon>Streptophyta</taxon>
        <taxon>Embryophyta</taxon>
        <taxon>Tracheophyta</taxon>
        <taxon>Spermatophyta</taxon>
        <taxon>Magnoliopsida</taxon>
        <taxon>Liliopsida</taxon>
        <taxon>Poales</taxon>
        <taxon>Poaceae</taxon>
        <taxon>PACMAD clade</taxon>
        <taxon>Panicoideae</taxon>
        <taxon>Andropogonodae</taxon>
        <taxon>Andropogoneae</taxon>
        <taxon>Saccharinae</taxon>
        <taxon>Miscanthus</taxon>
    </lineage>
</organism>
<dbReference type="InterPro" id="IPR011990">
    <property type="entry name" value="TPR-like_helical_dom_sf"/>
</dbReference>
<feature type="repeat" description="PPR" evidence="3">
    <location>
        <begin position="137"/>
        <end position="167"/>
    </location>
</feature>
<dbReference type="PANTHER" id="PTHR47926:SF533">
    <property type="entry name" value="DYW DOMAIN-CONTAINING PROTEIN"/>
    <property type="match status" value="1"/>
</dbReference>
<dbReference type="InterPro" id="IPR046960">
    <property type="entry name" value="PPR_At4g14850-like_plant"/>
</dbReference>
<keyword evidence="1" id="KW-0677">Repeat</keyword>
<dbReference type="Gene3D" id="1.25.40.10">
    <property type="entry name" value="Tetratricopeptide repeat domain"/>
    <property type="match status" value="2"/>
</dbReference>
<keyword evidence="5" id="KW-1185">Reference proteome</keyword>
<comment type="caution">
    <text evidence="4">The sequence shown here is derived from an EMBL/GenBank/DDBJ whole genome shotgun (WGS) entry which is preliminary data.</text>
</comment>
<name>A0A811RCW7_9POAL</name>
<dbReference type="PROSITE" id="PS51375">
    <property type="entry name" value="PPR"/>
    <property type="match status" value="2"/>
</dbReference>
<reference evidence="4" key="1">
    <citation type="submission" date="2020-10" db="EMBL/GenBank/DDBJ databases">
        <authorList>
            <person name="Han B."/>
            <person name="Lu T."/>
            <person name="Zhao Q."/>
            <person name="Huang X."/>
            <person name="Zhao Y."/>
        </authorList>
    </citation>
    <scope>NUCLEOTIDE SEQUENCE</scope>
</reference>
<dbReference type="FunFam" id="1.25.40.10:FF:001091">
    <property type="entry name" value="Os11g0213500 protein"/>
    <property type="match status" value="1"/>
</dbReference>
<proteinExistence type="predicted"/>
<evidence type="ECO:0000313" key="4">
    <source>
        <dbReference type="EMBL" id="CAD6267810.1"/>
    </source>
</evidence>
<dbReference type="NCBIfam" id="TIGR00756">
    <property type="entry name" value="PPR"/>
    <property type="match status" value="2"/>
</dbReference>